<dbReference type="Proteomes" id="UP000299102">
    <property type="component" value="Unassembled WGS sequence"/>
</dbReference>
<dbReference type="AlphaFoldDB" id="A0A4C1X7Z4"/>
<evidence type="ECO:0000313" key="2">
    <source>
        <dbReference type="Proteomes" id="UP000299102"/>
    </source>
</evidence>
<protein>
    <submittedName>
        <fullName evidence="1">Uncharacterized protein</fullName>
    </submittedName>
</protein>
<comment type="caution">
    <text evidence="1">The sequence shown here is derived from an EMBL/GenBank/DDBJ whole genome shotgun (WGS) entry which is preliminary data.</text>
</comment>
<reference evidence="1 2" key="1">
    <citation type="journal article" date="2019" name="Commun. Biol.">
        <title>The bagworm genome reveals a unique fibroin gene that provides high tensile strength.</title>
        <authorList>
            <person name="Kono N."/>
            <person name="Nakamura H."/>
            <person name="Ohtoshi R."/>
            <person name="Tomita M."/>
            <person name="Numata K."/>
            <person name="Arakawa K."/>
        </authorList>
    </citation>
    <scope>NUCLEOTIDE SEQUENCE [LARGE SCALE GENOMIC DNA]</scope>
</reference>
<evidence type="ECO:0000313" key="1">
    <source>
        <dbReference type="EMBL" id="GBP59911.1"/>
    </source>
</evidence>
<sequence>MAQNHPNPLIVSGRYLRAAAGTPLFKKATEYSVRSAGRPHIGGQSRSVSITMLPAAFDEDVKAYGLTAVPFLCFFGGFLVCESQTHLCARAHGRPIMGFFSSFPILLARGELQKKN</sequence>
<dbReference type="EMBL" id="BGZK01000773">
    <property type="protein sequence ID" value="GBP59911.1"/>
    <property type="molecule type" value="Genomic_DNA"/>
</dbReference>
<keyword evidence="2" id="KW-1185">Reference proteome</keyword>
<name>A0A4C1X7Z4_EUMVA</name>
<gene>
    <name evidence="1" type="ORF">EVAR_44587_1</name>
</gene>
<organism evidence="1 2">
    <name type="scientific">Eumeta variegata</name>
    <name type="common">Bagworm moth</name>
    <name type="synonym">Eumeta japonica</name>
    <dbReference type="NCBI Taxonomy" id="151549"/>
    <lineage>
        <taxon>Eukaryota</taxon>
        <taxon>Metazoa</taxon>
        <taxon>Ecdysozoa</taxon>
        <taxon>Arthropoda</taxon>
        <taxon>Hexapoda</taxon>
        <taxon>Insecta</taxon>
        <taxon>Pterygota</taxon>
        <taxon>Neoptera</taxon>
        <taxon>Endopterygota</taxon>
        <taxon>Lepidoptera</taxon>
        <taxon>Glossata</taxon>
        <taxon>Ditrysia</taxon>
        <taxon>Tineoidea</taxon>
        <taxon>Psychidae</taxon>
        <taxon>Oiketicinae</taxon>
        <taxon>Eumeta</taxon>
    </lineage>
</organism>
<proteinExistence type="predicted"/>
<accession>A0A4C1X7Z4</accession>